<dbReference type="CDD" id="cd06261">
    <property type="entry name" value="TM_PBP2"/>
    <property type="match status" value="1"/>
</dbReference>
<dbReference type="Pfam" id="PF00528">
    <property type="entry name" value="BPD_transp_1"/>
    <property type="match status" value="1"/>
</dbReference>
<evidence type="ECO:0000256" key="6">
    <source>
        <dbReference type="ARBA" id="ARBA00023136"/>
    </source>
</evidence>
<feature type="transmembrane region" description="Helical" evidence="7">
    <location>
        <begin position="9"/>
        <end position="30"/>
    </location>
</feature>
<feature type="transmembrane region" description="Helical" evidence="7">
    <location>
        <begin position="182"/>
        <end position="206"/>
    </location>
</feature>
<feature type="transmembrane region" description="Helical" evidence="7">
    <location>
        <begin position="66"/>
        <end position="93"/>
    </location>
</feature>
<feature type="transmembrane region" description="Helical" evidence="7">
    <location>
        <begin position="105"/>
        <end position="128"/>
    </location>
</feature>
<keyword evidence="4 7" id="KW-0812">Transmembrane</keyword>
<dbReference type="InterPro" id="IPR000515">
    <property type="entry name" value="MetI-like"/>
</dbReference>
<evidence type="ECO:0000256" key="2">
    <source>
        <dbReference type="ARBA" id="ARBA00022448"/>
    </source>
</evidence>
<dbReference type="EMBL" id="VSRL01000096">
    <property type="protein sequence ID" value="NKE59813.1"/>
    <property type="molecule type" value="Genomic_DNA"/>
</dbReference>
<feature type="transmembrane region" description="Helical" evidence="7">
    <location>
        <begin position="241"/>
        <end position="265"/>
    </location>
</feature>
<evidence type="ECO:0000259" key="8">
    <source>
        <dbReference type="PROSITE" id="PS50928"/>
    </source>
</evidence>
<sequence>MRTNLLRRLTLHLILLLGVVFSIFPFYWMIVMATNTTSDIYRYPPKLTFGSELLTNIAHVFEKIPFFAAMANTAVVAVATTALVLFFDSLAAFSFAKFDFPGRRVLFGLLLGMFMLPAQLALIPQFVVMVKLGWAGQLQALIVPAAANAFGIFWMRQYISRAVPDELLDAARLDGCGFLRQYWYVALPAIRPGLAFLGIYTFIAAWNDYVWPLIVLVDPDRLTLQVALSQLNRSYGQDYSMIMSGALLAVAPLVVVFVLFARGFIADAVKGAIRG</sequence>
<keyword evidence="2 7" id="KW-0813">Transport</keyword>
<dbReference type="Proteomes" id="UP001515943">
    <property type="component" value="Unassembled WGS sequence"/>
</dbReference>
<comment type="subcellular location">
    <subcellularLocation>
        <location evidence="1 7">Cell membrane</location>
        <topology evidence="1 7">Multi-pass membrane protein</topology>
    </subcellularLocation>
</comment>
<dbReference type="RefSeq" id="WP_167976475.1">
    <property type="nucleotide sequence ID" value="NZ_VSRL01000096.1"/>
</dbReference>
<gene>
    <name evidence="9" type="ORF">FXN61_24615</name>
</gene>
<feature type="transmembrane region" description="Helical" evidence="7">
    <location>
        <begin position="134"/>
        <end position="154"/>
    </location>
</feature>
<comment type="similarity">
    <text evidence="7">Belongs to the binding-protein-dependent transport system permease family.</text>
</comment>
<dbReference type="PANTHER" id="PTHR43744">
    <property type="entry name" value="ABC TRANSPORTER PERMEASE PROTEIN MG189-RELATED-RELATED"/>
    <property type="match status" value="1"/>
</dbReference>
<evidence type="ECO:0000256" key="1">
    <source>
        <dbReference type="ARBA" id="ARBA00004651"/>
    </source>
</evidence>
<keyword evidence="6 7" id="KW-0472">Membrane</keyword>
<evidence type="ECO:0000256" key="5">
    <source>
        <dbReference type="ARBA" id="ARBA00022989"/>
    </source>
</evidence>
<dbReference type="SUPFAM" id="SSF161098">
    <property type="entry name" value="MetI-like"/>
    <property type="match status" value="1"/>
</dbReference>
<keyword evidence="3" id="KW-1003">Cell membrane</keyword>
<name>A0ABX1FLE9_9PSEU</name>
<evidence type="ECO:0000256" key="7">
    <source>
        <dbReference type="RuleBase" id="RU363032"/>
    </source>
</evidence>
<organism evidence="9 10">
    <name type="scientific">Lentzea indica</name>
    <dbReference type="NCBI Taxonomy" id="2604800"/>
    <lineage>
        <taxon>Bacteria</taxon>
        <taxon>Bacillati</taxon>
        <taxon>Actinomycetota</taxon>
        <taxon>Actinomycetes</taxon>
        <taxon>Pseudonocardiales</taxon>
        <taxon>Pseudonocardiaceae</taxon>
        <taxon>Lentzea</taxon>
    </lineage>
</organism>
<dbReference type="Gene3D" id="1.10.3720.10">
    <property type="entry name" value="MetI-like"/>
    <property type="match status" value="1"/>
</dbReference>
<comment type="caution">
    <text evidence="9">The sequence shown here is derived from an EMBL/GenBank/DDBJ whole genome shotgun (WGS) entry which is preliminary data.</text>
</comment>
<evidence type="ECO:0000256" key="3">
    <source>
        <dbReference type="ARBA" id="ARBA00022475"/>
    </source>
</evidence>
<evidence type="ECO:0000256" key="4">
    <source>
        <dbReference type="ARBA" id="ARBA00022692"/>
    </source>
</evidence>
<dbReference type="PANTHER" id="PTHR43744:SF12">
    <property type="entry name" value="ABC TRANSPORTER PERMEASE PROTEIN MG189-RELATED"/>
    <property type="match status" value="1"/>
</dbReference>
<feature type="domain" description="ABC transmembrane type-1" evidence="8">
    <location>
        <begin position="70"/>
        <end position="260"/>
    </location>
</feature>
<accession>A0ABX1FLE9</accession>
<proteinExistence type="inferred from homology"/>
<protein>
    <submittedName>
        <fullName evidence="9">Carbohydrate ABC transporter permease</fullName>
    </submittedName>
</protein>
<keyword evidence="10" id="KW-1185">Reference proteome</keyword>
<evidence type="ECO:0000313" key="10">
    <source>
        <dbReference type="Proteomes" id="UP001515943"/>
    </source>
</evidence>
<dbReference type="PROSITE" id="PS50928">
    <property type="entry name" value="ABC_TM1"/>
    <property type="match status" value="1"/>
</dbReference>
<evidence type="ECO:0000313" key="9">
    <source>
        <dbReference type="EMBL" id="NKE59813.1"/>
    </source>
</evidence>
<dbReference type="InterPro" id="IPR035906">
    <property type="entry name" value="MetI-like_sf"/>
</dbReference>
<keyword evidence="5 7" id="KW-1133">Transmembrane helix</keyword>
<reference evidence="9 10" key="1">
    <citation type="submission" date="2019-08" db="EMBL/GenBank/DDBJ databases">
        <title>Lentzea from Indian Himalayas.</title>
        <authorList>
            <person name="Mandal S."/>
            <person name="Mallick Gupta A."/>
            <person name="Maiti P.K."/>
            <person name="Sarkar J."/>
            <person name="Mandal S."/>
        </authorList>
    </citation>
    <scope>NUCLEOTIDE SEQUENCE [LARGE SCALE GENOMIC DNA]</scope>
    <source>
        <strain evidence="9 10">PSKA42</strain>
    </source>
</reference>